<feature type="transmembrane region" description="Helical" evidence="2">
    <location>
        <begin position="138"/>
        <end position="157"/>
    </location>
</feature>
<keyword evidence="4" id="KW-1185">Reference proteome</keyword>
<keyword evidence="2" id="KW-0472">Membrane</keyword>
<feature type="region of interest" description="Disordered" evidence="1">
    <location>
        <begin position="243"/>
        <end position="267"/>
    </location>
</feature>
<proteinExistence type="predicted"/>
<gene>
    <name evidence="3" type="ORF">BBK14_24385</name>
</gene>
<evidence type="ECO:0000313" key="3">
    <source>
        <dbReference type="EMBL" id="OHV23263.1"/>
    </source>
</evidence>
<evidence type="ECO:0000313" key="4">
    <source>
        <dbReference type="Proteomes" id="UP000179769"/>
    </source>
</evidence>
<reference evidence="4" key="1">
    <citation type="submission" date="2016-07" db="EMBL/GenBank/DDBJ databases">
        <title>Frankia sp. NRRL B-16219 Genome sequencing.</title>
        <authorList>
            <person name="Ghodhbane-Gtari F."/>
            <person name="Swanson E."/>
            <person name="Gueddou A."/>
            <person name="Louati M."/>
            <person name="Nouioui I."/>
            <person name="Hezbri K."/>
            <person name="Abebe-Akele F."/>
            <person name="Simpson S."/>
            <person name="Morris K."/>
            <person name="Thomas K."/>
            <person name="Gtari M."/>
            <person name="Tisa L.S."/>
        </authorList>
    </citation>
    <scope>NUCLEOTIDE SEQUENCE [LARGE SCALE GENOMIC DNA]</scope>
    <source>
        <strain evidence="4">NRRL B-16219</strain>
    </source>
</reference>
<comment type="caution">
    <text evidence="3">The sequence shown here is derived from an EMBL/GenBank/DDBJ whole genome shotgun (WGS) entry which is preliminary data.</text>
</comment>
<protein>
    <recommendedName>
        <fullName evidence="5">DUF2637 domain-containing protein</fullName>
    </recommendedName>
</protein>
<feature type="compositionally biased region" description="Polar residues" evidence="1">
    <location>
        <begin position="279"/>
        <end position="292"/>
    </location>
</feature>
<dbReference type="EMBL" id="MAXA01000240">
    <property type="protein sequence ID" value="OHV23263.1"/>
    <property type="molecule type" value="Genomic_DNA"/>
</dbReference>
<feature type="transmembrane region" description="Helical" evidence="2">
    <location>
        <begin position="76"/>
        <end position="101"/>
    </location>
</feature>
<dbReference type="Proteomes" id="UP000179769">
    <property type="component" value="Unassembled WGS sequence"/>
</dbReference>
<feature type="compositionally biased region" description="Pro residues" evidence="1">
    <location>
        <begin position="247"/>
        <end position="260"/>
    </location>
</feature>
<accession>A0A1S1PK55</accession>
<evidence type="ECO:0008006" key="5">
    <source>
        <dbReference type="Google" id="ProtNLM"/>
    </source>
</evidence>
<evidence type="ECO:0000256" key="1">
    <source>
        <dbReference type="SAM" id="MobiDB-lite"/>
    </source>
</evidence>
<feature type="compositionally biased region" description="Basic and acidic residues" evidence="1">
    <location>
        <begin position="320"/>
        <end position="332"/>
    </location>
</feature>
<feature type="region of interest" description="Disordered" evidence="1">
    <location>
        <begin position="1"/>
        <end position="64"/>
    </location>
</feature>
<sequence>MSWAEERRADRDAARAQDRADRAAERDQDRQDAAAAAKRQREDQAADAAAKAKRQAAQDKKKKDRAAWRAQHAVELLVYPLAVVSAVMAIPAMAIYGWHLYGNPTGLVLPLLSELGVWVFAMAVLVSRRRHPERPTTMLTAGVAVFGAVAFTLNFLHGATGTGLLAGLVMGIVSVSGVVAHQLAVAAPPRSRAERAQARIERAAARRVARARRIAARRAPVALAADGTARLVYTPGLYLPARGRLATPPPPDPDAAPPAGPGADPWDAGLAELVACETDSTVPGASPVQTDADSGPELGGSGPVALLDPPSQPDSTPGADRPRPATRTDKQVRAAAKRIARRHGKPVTAEQLRRDLEIGMAQARRLRDELNAELYPKP</sequence>
<feature type="compositionally biased region" description="Basic and acidic residues" evidence="1">
    <location>
        <begin position="1"/>
        <end position="32"/>
    </location>
</feature>
<dbReference type="OrthoDB" id="3214913at2"/>
<feature type="transmembrane region" description="Helical" evidence="2">
    <location>
        <begin position="163"/>
        <end position="185"/>
    </location>
</feature>
<keyword evidence="2" id="KW-0812">Transmembrane</keyword>
<dbReference type="RefSeq" id="WP_071065861.1">
    <property type="nucleotide sequence ID" value="NZ_MAXA01000240.1"/>
</dbReference>
<feature type="compositionally biased region" description="Basic residues" evidence="1">
    <location>
        <begin position="335"/>
        <end position="345"/>
    </location>
</feature>
<evidence type="ECO:0000256" key="2">
    <source>
        <dbReference type="SAM" id="Phobius"/>
    </source>
</evidence>
<organism evidence="3 4">
    <name type="scientific">Parafrankia soli</name>
    <dbReference type="NCBI Taxonomy" id="2599596"/>
    <lineage>
        <taxon>Bacteria</taxon>
        <taxon>Bacillati</taxon>
        <taxon>Actinomycetota</taxon>
        <taxon>Actinomycetes</taxon>
        <taxon>Frankiales</taxon>
        <taxon>Frankiaceae</taxon>
        <taxon>Parafrankia</taxon>
    </lineage>
</organism>
<name>A0A1S1PK55_9ACTN</name>
<feature type="transmembrane region" description="Helical" evidence="2">
    <location>
        <begin position="107"/>
        <end position="126"/>
    </location>
</feature>
<feature type="region of interest" description="Disordered" evidence="1">
    <location>
        <begin position="279"/>
        <end position="348"/>
    </location>
</feature>
<dbReference type="AlphaFoldDB" id="A0A1S1PK55"/>
<keyword evidence="2" id="KW-1133">Transmembrane helix</keyword>